<gene>
    <name evidence="2" type="ORF">FPE_LOCUS16358</name>
</gene>
<protein>
    <recommendedName>
        <fullName evidence="4">SAUR family protein</fullName>
    </recommendedName>
</protein>
<evidence type="ECO:0000313" key="3">
    <source>
        <dbReference type="Proteomes" id="UP000834106"/>
    </source>
</evidence>
<keyword evidence="3" id="KW-1185">Reference proteome</keyword>
<evidence type="ECO:0008006" key="4">
    <source>
        <dbReference type="Google" id="ProtNLM"/>
    </source>
</evidence>
<reference evidence="2" key="1">
    <citation type="submission" date="2023-05" db="EMBL/GenBank/DDBJ databases">
        <authorList>
            <person name="Huff M."/>
        </authorList>
    </citation>
    <scope>NUCLEOTIDE SEQUENCE</scope>
</reference>
<evidence type="ECO:0000256" key="1">
    <source>
        <dbReference type="ARBA" id="ARBA00006974"/>
    </source>
</evidence>
<dbReference type="AlphaFoldDB" id="A0AAD2DW85"/>
<sequence>MELSKGKFMNAFTKKWQRIGGRVVPSGASDKCCCQWAPLWPSMNEDQIVATDVPKGQQAVYIVPTDVPKGHLVVYVGEYHKRFVIKITLLNHPLFKALLDQAQELYEFAADHSKLHIPCDENFFLTVVQCAKSPLHQRIPVCL</sequence>
<organism evidence="2 3">
    <name type="scientific">Fraxinus pennsylvanica</name>
    <dbReference type="NCBI Taxonomy" id="56036"/>
    <lineage>
        <taxon>Eukaryota</taxon>
        <taxon>Viridiplantae</taxon>
        <taxon>Streptophyta</taxon>
        <taxon>Embryophyta</taxon>
        <taxon>Tracheophyta</taxon>
        <taxon>Spermatophyta</taxon>
        <taxon>Magnoliopsida</taxon>
        <taxon>eudicotyledons</taxon>
        <taxon>Gunneridae</taxon>
        <taxon>Pentapetalae</taxon>
        <taxon>asterids</taxon>
        <taxon>lamiids</taxon>
        <taxon>Lamiales</taxon>
        <taxon>Oleaceae</taxon>
        <taxon>Oleeae</taxon>
        <taxon>Fraxinus</taxon>
    </lineage>
</organism>
<evidence type="ECO:0000313" key="2">
    <source>
        <dbReference type="EMBL" id="CAI9769932.1"/>
    </source>
</evidence>
<accession>A0AAD2DW85</accession>
<dbReference type="GO" id="GO:0009733">
    <property type="term" value="P:response to auxin"/>
    <property type="evidence" value="ECO:0007669"/>
    <property type="project" value="InterPro"/>
</dbReference>
<dbReference type="InterPro" id="IPR003676">
    <property type="entry name" value="SAUR_fam"/>
</dbReference>
<dbReference type="Proteomes" id="UP000834106">
    <property type="component" value="Chromosome 10"/>
</dbReference>
<dbReference type="EMBL" id="OU503045">
    <property type="protein sequence ID" value="CAI9769932.1"/>
    <property type="molecule type" value="Genomic_DNA"/>
</dbReference>
<name>A0AAD2DW85_9LAMI</name>
<comment type="similarity">
    <text evidence="1">Belongs to the ARG7 family.</text>
</comment>
<dbReference type="Pfam" id="PF02519">
    <property type="entry name" value="Auxin_inducible"/>
    <property type="match status" value="1"/>
</dbReference>
<proteinExistence type="inferred from homology"/>
<dbReference type="PANTHER" id="PTHR31929">
    <property type="entry name" value="SAUR-LIKE AUXIN-RESPONSIVE PROTEIN FAMILY-RELATED"/>
    <property type="match status" value="1"/>
</dbReference>